<evidence type="ECO:0000256" key="9">
    <source>
        <dbReference type="ARBA" id="ARBA00049339"/>
    </source>
</evidence>
<keyword evidence="13" id="KW-1185">Reference proteome</keyword>
<dbReference type="Gene3D" id="3.40.50.620">
    <property type="entry name" value="HUPs"/>
    <property type="match status" value="1"/>
</dbReference>
<dbReference type="PANTHER" id="PTHR11956">
    <property type="entry name" value="ARGINYL-TRNA SYNTHETASE"/>
    <property type="match status" value="1"/>
</dbReference>
<dbReference type="GeneID" id="5856992"/>
<dbReference type="OMA" id="YEFKWER"/>
<dbReference type="AlphaFoldDB" id="A8PTQ3"/>
<evidence type="ECO:0000256" key="7">
    <source>
        <dbReference type="ARBA" id="ARBA00023146"/>
    </source>
</evidence>
<dbReference type="STRING" id="425265.A8PTQ3"/>
<dbReference type="SUPFAM" id="SSF47323">
    <property type="entry name" value="Anticodon-binding domain of a subclass of class I aminoacyl-tRNA synthetases"/>
    <property type="match status" value="1"/>
</dbReference>
<dbReference type="FunFam" id="3.40.50.620:FF:000058">
    <property type="entry name" value="Mitochondrial arginyl-tRNA synthetase"/>
    <property type="match status" value="1"/>
</dbReference>
<dbReference type="EMBL" id="AAYY01000001">
    <property type="protein sequence ID" value="EDP45472.1"/>
    <property type="molecule type" value="Genomic_DNA"/>
</dbReference>
<dbReference type="KEGG" id="mgl:MGL_0461"/>
<dbReference type="SMART" id="SM00836">
    <property type="entry name" value="DALR_1"/>
    <property type="match status" value="1"/>
</dbReference>
<organism evidence="12 13">
    <name type="scientific">Malassezia globosa (strain ATCC MYA-4612 / CBS 7966)</name>
    <name type="common">Dandruff-associated fungus</name>
    <dbReference type="NCBI Taxonomy" id="425265"/>
    <lineage>
        <taxon>Eukaryota</taxon>
        <taxon>Fungi</taxon>
        <taxon>Dikarya</taxon>
        <taxon>Basidiomycota</taxon>
        <taxon>Ustilaginomycotina</taxon>
        <taxon>Malasseziomycetes</taxon>
        <taxon>Malasseziales</taxon>
        <taxon>Malasseziaceae</taxon>
        <taxon>Malassezia</taxon>
    </lineage>
</organism>
<dbReference type="NCBIfam" id="TIGR00456">
    <property type="entry name" value="argS"/>
    <property type="match status" value="1"/>
</dbReference>
<dbReference type="FunCoup" id="A8PTQ3">
    <property type="interactions" value="523"/>
</dbReference>
<dbReference type="InterPro" id="IPR008909">
    <property type="entry name" value="DALR_anticod-bd"/>
</dbReference>
<dbReference type="PROSITE" id="PS00178">
    <property type="entry name" value="AA_TRNA_LIGASE_I"/>
    <property type="match status" value="1"/>
</dbReference>
<dbReference type="GO" id="GO:0004814">
    <property type="term" value="F:arginine-tRNA ligase activity"/>
    <property type="evidence" value="ECO:0007669"/>
    <property type="project" value="UniProtKB-EC"/>
</dbReference>
<evidence type="ECO:0000256" key="2">
    <source>
        <dbReference type="ARBA" id="ARBA00012837"/>
    </source>
</evidence>
<dbReference type="Pfam" id="PF05746">
    <property type="entry name" value="DALR_1"/>
    <property type="match status" value="1"/>
</dbReference>
<protein>
    <recommendedName>
        <fullName evidence="2">arginine--tRNA ligase</fullName>
        <ecNumber evidence="2">6.1.1.19</ecNumber>
    </recommendedName>
    <alternativeName>
        <fullName evidence="8">Arginyl-tRNA synthetase</fullName>
    </alternativeName>
</protein>
<dbReference type="InterPro" id="IPR001412">
    <property type="entry name" value="aa-tRNA-synth_I_CS"/>
</dbReference>
<dbReference type="InterPro" id="IPR035684">
    <property type="entry name" value="ArgRS_core"/>
</dbReference>
<dbReference type="InParanoid" id="A8PTQ3"/>
<dbReference type="InterPro" id="IPR001278">
    <property type="entry name" value="Arg-tRNA-ligase"/>
</dbReference>
<comment type="caution">
    <text evidence="12">The sequence shown here is derived from an EMBL/GenBank/DDBJ whole genome shotgun (WGS) entry which is preliminary data.</text>
</comment>
<dbReference type="GO" id="GO:0006420">
    <property type="term" value="P:arginyl-tRNA aminoacylation"/>
    <property type="evidence" value="ECO:0007669"/>
    <property type="project" value="InterPro"/>
</dbReference>
<dbReference type="GO" id="GO:0005524">
    <property type="term" value="F:ATP binding"/>
    <property type="evidence" value="ECO:0007669"/>
    <property type="project" value="UniProtKB-KW"/>
</dbReference>
<accession>A8PTQ3</accession>
<evidence type="ECO:0000256" key="8">
    <source>
        <dbReference type="ARBA" id="ARBA00033033"/>
    </source>
</evidence>
<dbReference type="RefSeq" id="XP_001732686.1">
    <property type="nucleotide sequence ID" value="XM_001732634.1"/>
</dbReference>
<dbReference type="FunFam" id="1.10.730.10:FF:000006">
    <property type="entry name" value="Arginyl-tRNA synthetase 2, mitochondrial"/>
    <property type="match status" value="1"/>
</dbReference>
<comment type="similarity">
    <text evidence="1 10">Belongs to the class-I aminoacyl-tRNA synthetase family.</text>
</comment>
<dbReference type="SUPFAM" id="SSF52374">
    <property type="entry name" value="Nucleotidylyl transferase"/>
    <property type="match status" value="1"/>
</dbReference>
<proteinExistence type="inferred from homology"/>
<evidence type="ECO:0000256" key="4">
    <source>
        <dbReference type="ARBA" id="ARBA00022741"/>
    </source>
</evidence>
<evidence type="ECO:0000256" key="10">
    <source>
        <dbReference type="RuleBase" id="RU363038"/>
    </source>
</evidence>
<keyword evidence="7 10" id="KW-0030">Aminoacyl-tRNA synthetase</keyword>
<evidence type="ECO:0000256" key="6">
    <source>
        <dbReference type="ARBA" id="ARBA00022917"/>
    </source>
</evidence>
<dbReference type="InterPro" id="IPR036695">
    <property type="entry name" value="Arg-tRNA-synth_N_sf"/>
</dbReference>
<dbReference type="GO" id="GO:0005739">
    <property type="term" value="C:mitochondrion"/>
    <property type="evidence" value="ECO:0007669"/>
    <property type="project" value="TreeGrafter"/>
</dbReference>
<keyword evidence="5 10" id="KW-0067">ATP-binding</keyword>
<dbReference type="Proteomes" id="UP000008837">
    <property type="component" value="Unassembled WGS sequence"/>
</dbReference>
<dbReference type="Gene3D" id="1.10.730.10">
    <property type="entry name" value="Isoleucyl-tRNA Synthetase, Domain 1"/>
    <property type="match status" value="1"/>
</dbReference>
<dbReference type="GO" id="GO:0032543">
    <property type="term" value="P:mitochondrial translation"/>
    <property type="evidence" value="ECO:0007669"/>
    <property type="project" value="TreeGrafter"/>
</dbReference>
<dbReference type="OrthoDB" id="68056at2759"/>
<keyword evidence="6 10" id="KW-0648">Protein biosynthesis</keyword>
<evidence type="ECO:0000313" key="12">
    <source>
        <dbReference type="EMBL" id="EDP45472.1"/>
    </source>
</evidence>
<keyword evidence="4 10" id="KW-0547">Nucleotide-binding</keyword>
<comment type="catalytic activity">
    <reaction evidence="9">
        <text>tRNA(Arg) + L-arginine + ATP = L-arginyl-tRNA(Arg) + AMP + diphosphate</text>
        <dbReference type="Rhea" id="RHEA:20301"/>
        <dbReference type="Rhea" id="RHEA-COMP:9658"/>
        <dbReference type="Rhea" id="RHEA-COMP:9673"/>
        <dbReference type="ChEBI" id="CHEBI:30616"/>
        <dbReference type="ChEBI" id="CHEBI:32682"/>
        <dbReference type="ChEBI" id="CHEBI:33019"/>
        <dbReference type="ChEBI" id="CHEBI:78442"/>
        <dbReference type="ChEBI" id="CHEBI:78513"/>
        <dbReference type="ChEBI" id="CHEBI:456215"/>
        <dbReference type="EC" id="6.1.1.19"/>
    </reaction>
</comment>
<dbReference type="PRINTS" id="PR01038">
    <property type="entry name" value="TRNASYNTHARG"/>
</dbReference>
<dbReference type="Gene3D" id="3.30.1360.70">
    <property type="entry name" value="Arginyl tRNA synthetase N-terminal domain"/>
    <property type="match status" value="1"/>
</dbReference>
<evidence type="ECO:0000259" key="11">
    <source>
        <dbReference type="SMART" id="SM00836"/>
    </source>
</evidence>
<dbReference type="Pfam" id="PF00750">
    <property type="entry name" value="tRNA-synt_1d"/>
    <property type="match status" value="1"/>
</dbReference>
<dbReference type="EC" id="6.1.1.19" evidence="2"/>
<evidence type="ECO:0000256" key="5">
    <source>
        <dbReference type="ARBA" id="ARBA00022840"/>
    </source>
</evidence>
<dbReference type="CDD" id="cd00671">
    <property type="entry name" value="ArgRS_core"/>
    <property type="match status" value="1"/>
</dbReference>
<keyword evidence="3 10" id="KW-0436">Ligase</keyword>
<sequence length="630" mass="72334">MSCPPIPSKHEFAGVPLFQRLPKLPELEGTDPARAPQDAFRLAIADQLSRSIGTPLKDTFLAVATGGKECDYKVVLPRFRLPTKVDELQEKVLTEFQPNEYIERVTKQGPAVLYHVNVKTLIPLVLSTVHALTYGDGAATEGDSGKKLPSYGSNYSGKGKLCLVEFSSPNIAKPFHAGHLRSTIIGAFLANLYEANGWDVKRLNYLGDWGKQFGLLALGWRRFGDEQKLQENPVQHLFDVYVEINKLASEEGGKGEQIHDEAREFFKGMEDGKEENLLEWERFRDLSIEKYKETYARLNVHFDEYRGESKVRKHHIEDTLSKLRTMDFVSREENGALLADLSKFKLEKAVVERKDGTPLYLTRDIPEAEQRYEQYKFDKMIYVISSQQDLHCAQFFKILELLGHPWAQKESEGLLHINFGMVQGMSTRKGTVVFLDHILDETKEQMHDVMRKNEVKYAQLEDPERTADIVGMTAIKIQDMAGKRINNYTFDWKRMFSFEGDTGPYLQYNHVRLCSMERMNAEDGLVLPKEDLDFETMRTERLQVPEALEIVWLLAQWPDVVRTASRDHQASTIVTFCFKLTHAISSAWEKLIVKNQERDDALVRLWLYRCAKDVLSSALRLLTVTPLERM</sequence>
<gene>
    <name evidence="12" type="ORF">MGL_0461</name>
</gene>
<name>A8PTQ3_MALGO</name>
<feature type="domain" description="DALR anticodon binding" evidence="11">
    <location>
        <begin position="506"/>
        <end position="630"/>
    </location>
</feature>
<evidence type="ECO:0000256" key="3">
    <source>
        <dbReference type="ARBA" id="ARBA00022598"/>
    </source>
</evidence>
<dbReference type="InterPro" id="IPR009080">
    <property type="entry name" value="tRNAsynth_Ia_anticodon-bd"/>
</dbReference>
<evidence type="ECO:0000313" key="13">
    <source>
        <dbReference type="Proteomes" id="UP000008837"/>
    </source>
</evidence>
<dbReference type="PANTHER" id="PTHR11956:SF11">
    <property type="entry name" value="ARGININE--TRNA LIGASE, MITOCHONDRIAL-RELATED"/>
    <property type="match status" value="1"/>
</dbReference>
<dbReference type="CDD" id="cd07956">
    <property type="entry name" value="Anticodon_Ia_Arg"/>
    <property type="match status" value="1"/>
</dbReference>
<dbReference type="InterPro" id="IPR014729">
    <property type="entry name" value="Rossmann-like_a/b/a_fold"/>
</dbReference>
<dbReference type="VEuPathDB" id="FungiDB:MGL_0461"/>
<reference evidence="12 13" key="1">
    <citation type="journal article" date="2007" name="Proc. Natl. Acad. Sci. U.S.A.">
        <title>Dandruff-associated Malassezia genomes reveal convergent and divergent virulence traits shared with plant and human fungal pathogens.</title>
        <authorList>
            <person name="Xu J."/>
            <person name="Saunders C.W."/>
            <person name="Hu P."/>
            <person name="Grant R.A."/>
            <person name="Boekhout T."/>
            <person name="Kuramae E.E."/>
            <person name="Kronstad J.W."/>
            <person name="Deangelis Y.M."/>
            <person name="Reeder N.L."/>
            <person name="Johnstone K.R."/>
            <person name="Leland M."/>
            <person name="Fieno A.M."/>
            <person name="Begley W.M."/>
            <person name="Sun Y."/>
            <person name="Lacey M.P."/>
            <person name="Chaudhary T."/>
            <person name="Keough T."/>
            <person name="Chu L."/>
            <person name="Sears R."/>
            <person name="Yuan B."/>
            <person name="Dawson T.L.Jr."/>
        </authorList>
    </citation>
    <scope>NUCLEOTIDE SEQUENCE [LARGE SCALE GENOMIC DNA]</scope>
    <source>
        <strain evidence="13">ATCC MYA-4612 / CBS 7966</strain>
    </source>
</reference>
<evidence type="ECO:0000256" key="1">
    <source>
        <dbReference type="ARBA" id="ARBA00005594"/>
    </source>
</evidence>